<sequence length="196" mass="19964">MKLKSLVLSALIAGAAAVSQGAAAQAIDRTVPLVTAGDGVGGFNAHFGDTFTASTVGSTFTDIFTFNIGTPFDASASVTSSFLNTPQTKDLLITSFSLYRYNPGTMAVLGTAIAGINETGFGSHPTDSWSLSSYGLTSGYYALRVDGQVLGTGGGAFGGDLTVSPVPEPATYGMLLAGLGLLGVAATRRKLVPRRI</sequence>
<evidence type="ECO:0000259" key="2">
    <source>
        <dbReference type="Pfam" id="PF07589"/>
    </source>
</evidence>
<keyword evidence="1" id="KW-0732">Signal</keyword>
<proteinExistence type="predicted"/>
<dbReference type="NCBIfam" id="NF038126">
    <property type="entry name" value="PEP_CTERM_FxDxF"/>
    <property type="match status" value="1"/>
</dbReference>
<feature type="signal peptide" evidence="1">
    <location>
        <begin position="1"/>
        <end position="24"/>
    </location>
</feature>
<reference evidence="3 4" key="1">
    <citation type="submission" date="2022-08" db="EMBL/GenBank/DDBJ databases">
        <title>Reclassification of Massilia species as members of the genera Telluria, Duganella, Pseudoduganella, Mokoshia gen. nov. and Zemynaea gen. nov. using orthogonal and non-orthogonal genome-based approaches.</title>
        <authorList>
            <person name="Bowman J.P."/>
        </authorList>
    </citation>
    <scope>NUCLEOTIDE SEQUENCE [LARGE SCALE GENOMIC DNA]</scope>
    <source>
        <strain evidence="3 4">LMG 28164</strain>
    </source>
</reference>
<accession>A0ABT2A3B7</accession>
<comment type="caution">
    <text evidence="3">The sequence shown here is derived from an EMBL/GenBank/DDBJ whole genome shotgun (WGS) entry which is preliminary data.</text>
</comment>
<dbReference type="EMBL" id="JANUGX010000004">
    <property type="protein sequence ID" value="MCS0588682.1"/>
    <property type="molecule type" value="Genomic_DNA"/>
</dbReference>
<organism evidence="3 4">
    <name type="scientific">Massilia norwichensis</name>
    <dbReference type="NCBI Taxonomy" id="1442366"/>
    <lineage>
        <taxon>Bacteria</taxon>
        <taxon>Pseudomonadati</taxon>
        <taxon>Pseudomonadota</taxon>
        <taxon>Betaproteobacteria</taxon>
        <taxon>Burkholderiales</taxon>
        <taxon>Oxalobacteraceae</taxon>
        <taxon>Telluria group</taxon>
        <taxon>Massilia</taxon>
    </lineage>
</organism>
<protein>
    <submittedName>
        <fullName evidence="3">FxDxF family PEP-CTERM protein</fullName>
    </submittedName>
</protein>
<dbReference type="Proteomes" id="UP001205560">
    <property type="component" value="Unassembled WGS sequence"/>
</dbReference>
<evidence type="ECO:0000313" key="4">
    <source>
        <dbReference type="Proteomes" id="UP001205560"/>
    </source>
</evidence>
<gene>
    <name evidence="3" type="ORF">NX782_05645</name>
</gene>
<keyword evidence="4" id="KW-1185">Reference proteome</keyword>
<dbReference type="Pfam" id="PF07589">
    <property type="entry name" value="PEP-CTERM"/>
    <property type="match status" value="1"/>
</dbReference>
<dbReference type="RefSeq" id="WP_258844435.1">
    <property type="nucleotide sequence ID" value="NZ_JANUGX010000004.1"/>
</dbReference>
<feature type="domain" description="Ice-binding protein C-terminal" evidence="2">
    <location>
        <begin position="165"/>
        <end position="189"/>
    </location>
</feature>
<feature type="chain" id="PRO_5047018543" evidence="1">
    <location>
        <begin position="25"/>
        <end position="196"/>
    </location>
</feature>
<dbReference type="NCBIfam" id="TIGR02595">
    <property type="entry name" value="PEP_CTERM"/>
    <property type="match status" value="1"/>
</dbReference>
<dbReference type="InterPro" id="IPR013424">
    <property type="entry name" value="Ice-binding_C"/>
</dbReference>
<evidence type="ECO:0000313" key="3">
    <source>
        <dbReference type="EMBL" id="MCS0588682.1"/>
    </source>
</evidence>
<name>A0ABT2A3B7_9BURK</name>
<evidence type="ECO:0000256" key="1">
    <source>
        <dbReference type="SAM" id="SignalP"/>
    </source>
</evidence>